<dbReference type="Proteomes" id="UP000252182">
    <property type="component" value="Chromosome"/>
</dbReference>
<dbReference type="KEGG" id="hyf:DTO96_100684"/>
<dbReference type="GO" id="GO:0042597">
    <property type="term" value="C:periplasmic space"/>
    <property type="evidence" value="ECO:0007669"/>
    <property type="project" value="UniProtKB-SubCell"/>
</dbReference>
<name>A0A345D9C9_9BURK</name>
<comment type="subcellular location">
    <subcellularLocation>
        <location evidence="1">Periplasm</location>
    </subcellularLocation>
</comment>
<dbReference type="Gene3D" id="2.60.40.420">
    <property type="entry name" value="Cupredoxins - blue copper proteins"/>
    <property type="match status" value="1"/>
</dbReference>
<dbReference type="AlphaFoldDB" id="A0A345D9C9"/>
<dbReference type="SUPFAM" id="SSF49503">
    <property type="entry name" value="Cupredoxins"/>
    <property type="match status" value="1"/>
</dbReference>
<protein>
    <recommendedName>
        <fullName evidence="3">EfeO-type cupredoxin-like domain-containing protein</fullName>
    </recommendedName>
</protein>
<gene>
    <name evidence="4" type="ORF">DTO96_100684</name>
</gene>
<proteinExistence type="predicted"/>
<evidence type="ECO:0000259" key="3">
    <source>
        <dbReference type="Pfam" id="PF13473"/>
    </source>
</evidence>
<keyword evidence="2" id="KW-0732">Signal</keyword>
<evidence type="ECO:0000313" key="5">
    <source>
        <dbReference type="Proteomes" id="UP000252182"/>
    </source>
</evidence>
<dbReference type="RefSeq" id="WP_114563903.1">
    <property type="nucleotide sequence ID" value="NZ_CP031124.1"/>
</dbReference>
<dbReference type="InterPro" id="IPR028096">
    <property type="entry name" value="EfeO_Cupredoxin"/>
</dbReference>
<evidence type="ECO:0000256" key="1">
    <source>
        <dbReference type="ARBA" id="ARBA00004418"/>
    </source>
</evidence>
<feature type="domain" description="EfeO-type cupredoxin-like" evidence="3">
    <location>
        <begin position="13"/>
        <end position="110"/>
    </location>
</feature>
<dbReference type="Pfam" id="PF13473">
    <property type="entry name" value="Cupredoxin_1"/>
    <property type="match status" value="1"/>
</dbReference>
<reference evidence="5" key="1">
    <citation type="submission" date="2018-07" db="EMBL/GenBank/DDBJ databases">
        <authorList>
            <person name="Kim H."/>
        </authorList>
    </citation>
    <scope>NUCLEOTIDE SEQUENCE [LARGE SCALE GENOMIC DNA]</scope>
    <source>
        <strain evidence="5">F02</strain>
    </source>
</reference>
<accession>A0A345D9C9</accession>
<dbReference type="OrthoDB" id="5958460at2"/>
<dbReference type="InterPro" id="IPR008972">
    <property type="entry name" value="Cupredoxin"/>
</dbReference>
<keyword evidence="5" id="KW-1185">Reference proteome</keyword>
<dbReference type="EMBL" id="CP031124">
    <property type="protein sequence ID" value="AXF84967.1"/>
    <property type="molecule type" value="Genomic_DNA"/>
</dbReference>
<evidence type="ECO:0000256" key="2">
    <source>
        <dbReference type="SAM" id="SignalP"/>
    </source>
</evidence>
<sequence length="111" mass="11888">MMKKLTRGVVLVSALMLCGVSYAEDLTANIAIKDHRFYPSVIKVPAGQKIKLVFTNMDATPEEPESAALGFEKVIAGGGRATVFVKPLKAGSYHFMGEFNQATAQGVLVAQ</sequence>
<feature type="signal peptide" evidence="2">
    <location>
        <begin position="1"/>
        <end position="23"/>
    </location>
</feature>
<evidence type="ECO:0000313" key="4">
    <source>
        <dbReference type="EMBL" id="AXF84967.1"/>
    </source>
</evidence>
<organism evidence="4 5">
    <name type="scientific">Ephemeroptericola cinctiostellae</name>
    <dbReference type="NCBI Taxonomy" id="2268024"/>
    <lineage>
        <taxon>Bacteria</taxon>
        <taxon>Pseudomonadati</taxon>
        <taxon>Pseudomonadota</taxon>
        <taxon>Betaproteobacteria</taxon>
        <taxon>Burkholderiales</taxon>
        <taxon>Burkholderiaceae</taxon>
        <taxon>Ephemeroptericola</taxon>
    </lineage>
</organism>
<feature type="chain" id="PRO_5016691942" description="EfeO-type cupredoxin-like domain-containing protein" evidence="2">
    <location>
        <begin position="24"/>
        <end position="111"/>
    </location>
</feature>